<evidence type="ECO:0000313" key="2">
    <source>
        <dbReference type="EMBL" id="CAB4156225.1"/>
    </source>
</evidence>
<reference evidence="2" key="1">
    <citation type="submission" date="2020-04" db="EMBL/GenBank/DDBJ databases">
        <authorList>
            <person name="Chiriac C."/>
            <person name="Salcher M."/>
            <person name="Ghai R."/>
            <person name="Kavagutti S V."/>
        </authorList>
    </citation>
    <scope>NUCLEOTIDE SEQUENCE</scope>
</reference>
<sequence length="85" mass="9511">MSSETIEAVLKQRNATYGSFEEHAAITQALKKLVFTGDTSKYTPSQREALEMILHKVGRIANGDPNYKDSWVDIAGYAKLIYDTL</sequence>
<dbReference type="InterPro" id="IPR045958">
    <property type="entry name" value="DUF6378"/>
</dbReference>
<feature type="domain" description="DUF6378" evidence="1">
    <location>
        <begin position="7"/>
        <end position="80"/>
    </location>
</feature>
<organism evidence="2">
    <name type="scientific">uncultured Caudovirales phage</name>
    <dbReference type="NCBI Taxonomy" id="2100421"/>
    <lineage>
        <taxon>Viruses</taxon>
        <taxon>Duplodnaviria</taxon>
        <taxon>Heunggongvirae</taxon>
        <taxon>Uroviricota</taxon>
        <taxon>Caudoviricetes</taxon>
        <taxon>Peduoviridae</taxon>
        <taxon>Maltschvirus</taxon>
        <taxon>Maltschvirus maltsch</taxon>
    </lineage>
</organism>
<name>A0A6J5NG92_9CAUD</name>
<evidence type="ECO:0000259" key="1">
    <source>
        <dbReference type="Pfam" id="PF19905"/>
    </source>
</evidence>
<gene>
    <name evidence="2" type="ORF">UFOVP671_48</name>
</gene>
<proteinExistence type="predicted"/>
<accession>A0A6J5NG92</accession>
<protein>
    <recommendedName>
        <fullName evidence="1">DUF6378 domain-containing protein</fullName>
    </recommendedName>
</protein>
<dbReference type="Pfam" id="PF19905">
    <property type="entry name" value="DUF6378"/>
    <property type="match status" value="1"/>
</dbReference>
<dbReference type="EMBL" id="LR796645">
    <property type="protein sequence ID" value="CAB4156225.1"/>
    <property type="molecule type" value="Genomic_DNA"/>
</dbReference>